<keyword evidence="17" id="KW-1185">Reference proteome</keyword>
<name>A0AAV4LVK0_BABCB</name>
<evidence type="ECO:0000256" key="13">
    <source>
        <dbReference type="SAM" id="MobiDB-lite"/>
    </source>
</evidence>
<evidence type="ECO:0000256" key="7">
    <source>
        <dbReference type="ARBA" id="ARBA00022771"/>
    </source>
</evidence>
<feature type="transmembrane region" description="Helical" evidence="14">
    <location>
        <begin position="198"/>
        <end position="221"/>
    </location>
</feature>
<evidence type="ECO:0000256" key="10">
    <source>
        <dbReference type="ARBA" id="ARBA00022989"/>
    </source>
</evidence>
<keyword evidence="4" id="KW-0808">Transferase</keyword>
<feature type="domain" description="RING-type" evidence="15">
    <location>
        <begin position="336"/>
        <end position="379"/>
    </location>
</feature>
<proteinExistence type="predicted"/>
<evidence type="ECO:0000256" key="9">
    <source>
        <dbReference type="ARBA" id="ARBA00022833"/>
    </source>
</evidence>
<evidence type="ECO:0000313" key="16">
    <source>
        <dbReference type="EMBL" id="GIX63755.1"/>
    </source>
</evidence>
<dbReference type="GO" id="GO:0006511">
    <property type="term" value="P:ubiquitin-dependent protein catabolic process"/>
    <property type="evidence" value="ECO:0007669"/>
    <property type="project" value="TreeGrafter"/>
</dbReference>
<keyword evidence="5 14" id="KW-0812">Transmembrane</keyword>
<evidence type="ECO:0000256" key="4">
    <source>
        <dbReference type="ARBA" id="ARBA00022679"/>
    </source>
</evidence>
<evidence type="ECO:0000256" key="5">
    <source>
        <dbReference type="ARBA" id="ARBA00022692"/>
    </source>
</evidence>
<dbReference type="Gene3D" id="3.30.40.10">
    <property type="entry name" value="Zinc/RING finger domain, C3HC4 (zinc finger)"/>
    <property type="match status" value="1"/>
</dbReference>
<dbReference type="GO" id="GO:0061630">
    <property type="term" value="F:ubiquitin protein ligase activity"/>
    <property type="evidence" value="ECO:0007669"/>
    <property type="project" value="UniProtKB-EC"/>
</dbReference>
<evidence type="ECO:0000259" key="15">
    <source>
        <dbReference type="PROSITE" id="PS50089"/>
    </source>
</evidence>
<keyword evidence="11 14" id="KW-0472">Membrane</keyword>
<dbReference type="GO" id="GO:0008270">
    <property type="term" value="F:zinc ion binding"/>
    <property type="evidence" value="ECO:0007669"/>
    <property type="project" value="UniProtKB-KW"/>
</dbReference>
<accession>A0AAV4LVK0</accession>
<feature type="region of interest" description="Disordered" evidence="13">
    <location>
        <begin position="1"/>
        <end position="29"/>
    </location>
</feature>
<reference evidence="16 17" key="1">
    <citation type="submission" date="2021-06" db="EMBL/GenBank/DDBJ databases">
        <title>Genome sequence of Babesia caballi.</title>
        <authorList>
            <person name="Yamagishi J."/>
            <person name="Kidaka T."/>
            <person name="Ochi A."/>
        </authorList>
    </citation>
    <scope>NUCLEOTIDE SEQUENCE [LARGE SCALE GENOMIC DNA]</scope>
    <source>
        <strain evidence="16">USDA-D6B2</strain>
    </source>
</reference>
<dbReference type="GeneID" id="94195236"/>
<evidence type="ECO:0000256" key="6">
    <source>
        <dbReference type="ARBA" id="ARBA00022723"/>
    </source>
</evidence>
<organism evidence="16 17">
    <name type="scientific">Babesia caballi</name>
    <dbReference type="NCBI Taxonomy" id="5871"/>
    <lineage>
        <taxon>Eukaryota</taxon>
        <taxon>Sar</taxon>
        <taxon>Alveolata</taxon>
        <taxon>Apicomplexa</taxon>
        <taxon>Aconoidasida</taxon>
        <taxon>Piroplasmida</taxon>
        <taxon>Babesiidae</taxon>
        <taxon>Babesia</taxon>
    </lineage>
</organism>
<evidence type="ECO:0000256" key="3">
    <source>
        <dbReference type="ARBA" id="ARBA00012483"/>
    </source>
</evidence>
<dbReference type="EC" id="2.3.2.27" evidence="3"/>
<evidence type="ECO:0000256" key="14">
    <source>
        <dbReference type="SAM" id="Phobius"/>
    </source>
</evidence>
<evidence type="ECO:0000313" key="17">
    <source>
        <dbReference type="Proteomes" id="UP001497744"/>
    </source>
</evidence>
<feature type="transmembrane region" description="Helical" evidence="14">
    <location>
        <begin position="134"/>
        <end position="152"/>
    </location>
</feature>
<dbReference type="SMART" id="SM00744">
    <property type="entry name" value="RINGv"/>
    <property type="match status" value="1"/>
</dbReference>
<dbReference type="PROSITE" id="PS50089">
    <property type="entry name" value="ZF_RING_2"/>
    <property type="match status" value="1"/>
</dbReference>
<keyword evidence="9" id="KW-0862">Zinc</keyword>
<gene>
    <name evidence="16" type="ORF">BcabD6B2_31900</name>
</gene>
<comment type="caution">
    <text evidence="16">The sequence shown here is derived from an EMBL/GenBank/DDBJ whole genome shotgun (WGS) entry which is preliminary data.</text>
</comment>
<feature type="transmembrane region" description="Helical" evidence="14">
    <location>
        <begin position="173"/>
        <end position="192"/>
    </location>
</feature>
<dbReference type="InterPro" id="IPR001841">
    <property type="entry name" value="Znf_RING"/>
</dbReference>
<dbReference type="PANTHER" id="PTHR45977">
    <property type="entry name" value="TARGET OF ERK KINASE MPK-1"/>
    <property type="match status" value="1"/>
</dbReference>
<evidence type="ECO:0000256" key="2">
    <source>
        <dbReference type="ARBA" id="ARBA00004141"/>
    </source>
</evidence>
<evidence type="ECO:0000256" key="1">
    <source>
        <dbReference type="ARBA" id="ARBA00000900"/>
    </source>
</evidence>
<dbReference type="EMBL" id="BPLF01000002">
    <property type="protein sequence ID" value="GIX63755.1"/>
    <property type="molecule type" value="Genomic_DNA"/>
</dbReference>
<dbReference type="SUPFAM" id="SSF57850">
    <property type="entry name" value="RING/U-box"/>
    <property type="match status" value="1"/>
</dbReference>
<dbReference type="PANTHER" id="PTHR45977:SF4">
    <property type="entry name" value="RING-TYPE DOMAIN-CONTAINING PROTEIN"/>
    <property type="match status" value="1"/>
</dbReference>
<keyword evidence="7 12" id="KW-0863">Zinc-finger</keyword>
<dbReference type="Proteomes" id="UP001497744">
    <property type="component" value="Unassembled WGS sequence"/>
</dbReference>
<evidence type="ECO:0000256" key="11">
    <source>
        <dbReference type="ARBA" id="ARBA00023136"/>
    </source>
</evidence>
<dbReference type="InterPro" id="IPR011016">
    <property type="entry name" value="Znf_RING-CH"/>
</dbReference>
<keyword evidence="8" id="KW-0833">Ubl conjugation pathway</keyword>
<comment type="subcellular location">
    <subcellularLocation>
        <location evidence="2">Membrane</location>
        <topology evidence="2">Multi-pass membrane protein</topology>
    </subcellularLocation>
</comment>
<dbReference type="GO" id="GO:0016020">
    <property type="term" value="C:membrane"/>
    <property type="evidence" value="ECO:0007669"/>
    <property type="project" value="UniProtKB-SubCell"/>
</dbReference>
<dbReference type="AlphaFoldDB" id="A0AAV4LVK0"/>
<evidence type="ECO:0000256" key="12">
    <source>
        <dbReference type="PROSITE-ProRule" id="PRU00175"/>
    </source>
</evidence>
<dbReference type="Pfam" id="PF13639">
    <property type="entry name" value="zf-RING_2"/>
    <property type="match status" value="1"/>
</dbReference>
<evidence type="ECO:0000256" key="8">
    <source>
        <dbReference type="ARBA" id="ARBA00022786"/>
    </source>
</evidence>
<keyword evidence="10 14" id="KW-1133">Transmembrane helix</keyword>
<dbReference type="GO" id="GO:0016567">
    <property type="term" value="P:protein ubiquitination"/>
    <property type="evidence" value="ECO:0007669"/>
    <property type="project" value="TreeGrafter"/>
</dbReference>
<protein>
    <recommendedName>
        <fullName evidence="3">RING-type E3 ubiquitin transferase</fullName>
        <ecNumber evidence="3">2.3.2.27</ecNumber>
    </recommendedName>
</protein>
<comment type="catalytic activity">
    <reaction evidence="1">
        <text>S-ubiquitinyl-[E2 ubiquitin-conjugating enzyme]-L-cysteine + [acceptor protein]-L-lysine = [E2 ubiquitin-conjugating enzyme]-L-cysteine + N(6)-ubiquitinyl-[acceptor protein]-L-lysine.</text>
        <dbReference type="EC" id="2.3.2.27"/>
    </reaction>
</comment>
<dbReference type="InterPro" id="IPR013083">
    <property type="entry name" value="Znf_RING/FYVE/PHD"/>
</dbReference>
<keyword evidence="6" id="KW-0479">Metal-binding</keyword>
<feature type="compositionally biased region" description="Basic residues" evidence="13">
    <location>
        <begin position="1"/>
        <end position="10"/>
    </location>
</feature>
<sequence length="392" mass="44207">MATHHHHHDRGHVEEPGPSEPGWHSETSATQYDSEPAVVAMPATHAVPLARFSRRPTNLLHYLEHTPLFNAMGYPTGNIEDRATQRIIANRNFVLRILVYAYLSGVLLASGLLVATVVVYRVRLYALTAKPSEYLLFFYMILLLLKLCHGIWQIRFYYLRKPEAMALKYCTQALNLVTGVWAVCAVIFALLLPKENLNSFSCKMCFLIVWYIFACCLVPSLRHHMQYASLYPVMYCVIRYYNPGLLHAGLTKRLLRRLKVDRFENVFALVVSEESGSASASASAAAACGDQSAAANGGSSESAAKEEGGGEKWTVMSIFKSRKSVRNTISAADRLCPICLMDIANRENIYVMPCDKRHFFHQKCLEKWFERNSVCPICRVNIADVLYEDLPV</sequence>
<dbReference type="SMART" id="SM00184">
    <property type="entry name" value="RING"/>
    <property type="match status" value="1"/>
</dbReference>
<dbReference type="RefSeq" id="XP_067715824.1">
    <property type="nucleotide sequence ID" value="XM_067859723.1"/>
</dbReference>
<feature type="transmembrane region" description="Helical" evidence="14">
    <location>
        <begin position="97"/>
        <end position="122"/>
    </location>
</feature>